<evidence type="ECO:0000313" key="2">
    <source>
        <dbReference type="EMBL" id="PKK55940.1"/>
    </source>
</evidence>
<dbReference type="AlphaFoldDB" id="A0A2N1M2Z0"/>
<accession>A0A2N1M2Z0</accession>
<dbReference type="InterPro" id="IPR012337">
    <property type="entry name" value="RNaseH-like_sf"/>
</dbReference>
<dbReference type="SUPFAM" id="SSF53098">
    <property type="entry name" value="Ribonuclease H-like"/>
    <property type="match status" value="1"/>
</dbReference>
<dbReference type="VEuPathDB" id="FungiDB:RhiirA1_476627"/>
<comment type="caution">
    <text evidence="2">The sequence shown here is derived from an EMBL/GenBank/DDBJ whole genome shotgun (WGS) entry which is preliminary data.</text>
</comment>
<dbReference type="InterPro" id="IPR007021">
    <property type="entry name" value="DUF659"/>
</dbReference>
<name>A0A2N1M2Z0_9GLOM</name>
<dbReference type="EMBL" id="LLXL01006490">
    <property type="protein sequence ID" value="PKK55940.1"/>
    <property type="molecule type" value="Genomic_DNA"/>
</dbReference>
<dbReference type="Proteomes" id="UP000233469">
    <property type="component" value="Unassembled WGS sequence"/>
</dbReference>
<reference evidence="2 3" key="2">
    <citation type="submission" date="2017-10" db="EMBL/GenBank/DDBJ databases">
        <title>Extensive intraspecific genome diversity in a model arbuscular mycorrhizal fungus.</title>
        <authorList>
            <person name="Chen E.C.H."/>
            <person name="Morin E."/>
            <person name="Baudet D."/>
            <person name="Noel J."/>
            <person name="Ndikumana S."/>
            <person name="Charron P."/>
            <person name="St-Onge C."/>
            <person name="Giorgi J."/>
            <person name="Grigoriev I.V."/>
            <person name="Roux C."/>
            <person name="Martin F.M."/>
            <person name="Corradi N."/>
        </authorList>
    </citation>
    <scope>NUCLEOTIDE SEQUENCE [LARGE SCALE GENOMIC DNA]</scope>
    <source>
        <strain evidence="2 3">C2</strain>
    </source>
</reference>
<feature type="domain" description="DUF659" evidence="1">
    <location>
        <begin position="8"/>
        <end position="114"/>
    </location>
</feature>
<evidence type="ECO:0000313" key="3">
    <source>
        <dbReference type="Proteomes" id="UP000233469"/>
    </source>
</evidence>
<dbReference type="Pfam" id="PF04937">
    <property type="entry name" value="DUF659"/>
    <property type="match status" value="1"/>
</dbReference>
<proteinExistence type="predicted"/>
<organism evidence="2 3">
    <name type="scientific">Rhizophagus irregularis</name>
    <dbReference type="NCBI Taxonomy" id="588596"/>
    <lineage>
        <taxon>Eukaryota</taxon>
        <taxon>Fungi</taxon>
        <taxon>Fungi incertae sedis</taxon>
        <taxon>Mucoromycota</taxon>
        <taxon>Glomeromycotina</taxon>
        <taxon>Glomeromycetes</taxon>
        <taxon>Glomerales</taxon>
        <taxon>Glomeraceae</taxon>
        <taxon>Rhizophagus</taxon>
    </lineage>
</organism>
<protein>
    <recommendedName>
        <fullName evidence="1">DUF659 domain-containing protein</fullName>
    </recommendedName>
</protein>
<reference evidence="2 3" key="1">
    <citation type="submission" date="2016-04" db="EMBL/GenBank/DDBJ databases">
        <title>Genome analyses suggest a sexual origin of heterokaryosis in a supposedly ancient asexual fungus.</title>
        <authorList>
            <person name="Ropars J."/>
            <person name="Sedzielewska K."/>
            <person name="Noel J."/>
            <person name="Charron P."/>
            <person name="Farinelli L."/>
            <person name="Marton T."/>
            <person name="Kruger M."/>
            <person name="Pelin A."/>
            <person name="Brachmann A."/>
            <person name="Corradi N."/>
        </authorList>
    </citation>
    <scope>NUCLEOTIDE SEQUENCE [LARGE SCALE GENOMIC DNA]</scope>
    <source>
        <strain evidence="2 3">C2</strain>
    </source>
</reference>
<dbReference type="VEuPathDB" id="FungiDB:FUN_010281"/>
<evidence type="ECO:0000259" key="1">
    <source>
        <dbReference type="Pfam" id="PF04937"/>
    </source>
</evidence>
<gene>
    <name evidence="2" type="ORF">RhiirC2_801109</name>
</gene>
<sequence>MRLGYVLPSRELLGDKLLNQETTRVNEKVKKIIEDSENLTLAIDRWTNPSGSSIYNYIILIPNRKQYLYALNDYSRNHHTGEFLASEITNIIGKIGSSKVTALVTDNAANCVKA</sequence>